<reference evidence="3 4" key="1">
    <citation type="submission" date="2017-12" db="EMBL/GenBank/DDBJ databases">
        <title>The genome sequence of Caulobacter flavus CGMCC1 15093.</title>
        <authorList>
            <person name="Gao J."/>
            <person name="Mao X."/>
            <person name="Sun J."/>
        </authorList>
    </citation>
    <scope>NUCLEOTIDE SEQUENCE [LARGE SCALE GENOMIC DNA]</scope>
    <source>
        <strain evidence="3 4">CGMCC1 15093</strain>
    </source>
</reference>
<dbReference type="OrthoDB" id="9813383at2"/>
<dbReference type="KEGG" id="cfh:C1707_03540"/>
<dbReference type="EMBL" id="PJRQ01000017">
    <property type="protein sequence ID" value="PLR17621.1"/>
    <property type="molecule type" value="Genomic_DNA"/>
</dbReference>
<feature type="domain" description="Glutamine amidotransferase" evidence="1">
    <location>
        <begin position="67"/>
        <end position="183"/>
    </location>
</feature>
<dbReference type="EMBL" id="CP026100">
    <property type="protein sequence ID" value="AYV45388.1"/>
    <property type="molecule type" value="Genomic_DNA"/>
</dbReference>
<dbReference type="Pfam" id="PF00117">
    <property type="entry name" value="GATase"/>
    <property type="match status" value="1"/>
</dbReference>
<dbReference type="Proteomes" id="UP000281192">
    <property type="component" value="Chromosome"/>
</dbReference>
<evidence type="ECO:0000313" key="3">
    <source>
        <dbReference type="EMBL" id="PLR17621.1"/>
    </source>
</evidence>
<dbReference type="RefSeq" id="WP_101712733.1">
    <property type="nucleotide sequence ID" value="NZ_CP026100.1"/>
</dbReference>
<evidence type="ECO:0000313" key="5">
    <source>
        <dbReference type="Proteomes" id="UP000281192"/>
    </source>
</evidence>
<protein>
    <submittedName>
        <fullName evidence="3">GMP synthase</fullName>
    </submittedName>
</protein>
<sequence>MRIGLLETGEPPESLIPAYGRYGGMFQRLLGPGHDYATFDVQAGVLPKTLGACDAYIVTGSSAGVYDDLPWIEPLKGFLASARDQVPLVGVCFGHQVMAEAFGGSAVKSDKGWGIGLQSYSVSKPAAWMDDAAHVSAPGSHQDQVVALAPGGQVLAGSDFTPFGVLAYGDKAISMQFHPEFDPAYATALIESRRGARFSEEQADAAVASLAAPNDSRRIAGWIDGFLTGAAKATKA</sequence>
<reference evidence="2 5" key="2">
    <citation type="submission" date="2018-01" db="EMBL/GenBank/DDBJ databases">
        <title>Complete genome sequence of Caulobacter flavus RHGG3.</title>
        <authorList>
            <person name="Yang E."/>
        </authorList>
    </citation>
    <scope>NUCLEOTIDE SEQUENCE [LARGE SCALE GENOMIC DNA]</scope>
    <source>
        <strain evidence="2 5">RHGG3</strain>
    </source>
</reference>
<dbReference type="CDD" id="cd01741">
    <property type="entry name" value="GATase1_1"/>
    <property type="match status" value="1"/>
</dbReference>
<dbReference type="InterPro" id="IPR017926">
    <property type="entry name" value="GATASE"/>
</dbReference>
<keyword evidence="5" id="KW-1185">Reference proteome</keyword>
<name>A0A2N5CUY3_9CAUL</name>
<evidence type="ECO:0000259" key="1">
    <source>
        <dbReference type="Pfam" id="PF00117"/>
    </source>
</evidence>
<dbReference type="Gene3D" id="3.40.50.880">
    <property type="match status" value="1"/>
</dbReference>
<dbReference type="SUPFAM" id="SSF52317">
    <property type="entry name" value="Class I glutamine amidotransferase-like"/>
    <property type="match status" value="1"/>
</dbReference>
<dbReference type="InterPro" id="IPR029062">
    <property type="entry name" value="Class_I_gatase-like"/>
</dbReference>
<proteinExistence type="predicted"/>
<dbReference type="GO" id="GO:0005829">
    <property type="term" value="C:cytosol"/>
    <property type="evidence" value="ECO:0007669"/>
    <property type="project" value="TreeGrafter"/>
</dbReference>
<gene>
    <name evidence="2" type="ORF">C1707_03540</name>
    <name evidence="3" type="ORF">CFHF_09255</name>
</gene>
<accession>A0A2N5CUY3</accession>
<organism evidence="3 4">
    <name type="scientific">Caulobacter flavus</name>
    <dbReference type="NCBI Taxonomy" id="1679497"/>
    <lineage>
        <taxon>Bacteria</taxon>
        <taxon>Pseudomonadati</taxon>
        <taxon>Pseudomonadota</taxon>
        <taxon>Alphaproteobacteria</taxon>
        <taxon>Caulobacterales</taxon>
        <taxon>Caulobacteraceae</taxon>
        <taxon>Caulobacter</taxon>
    </lineage>
</organism>
<dbReference type="PANTHER" id="PTHR42695">
    <property type="entry name" value="GLUTAMINE AMIDOTRANSFERASE YLR126C-RELATED"/>
    <property type="match status" value="1"/>
</dbReference>
<dbReference type="Proteomes" id="UP000234483">
    <property type="component" value="Unassembled WGS sequence"/>
</dbReference>
<dbReference type="InterPro" id="IPR044992">
    <property type="entry name" value="ChyE-like"/>
</dbReference>
<dbReference type="PANTHER" id="PTHR42695:SF5">
    <property type="entry name" value="GLUTAMINE AMIDOTRANSFERASE YLR126C-RELATED"/>
    <property type="match status" value="1"/>
</dbReference>
<dbReference type="AlphaFoldDB" id="A0A2N5CUY3"/>
<evidence type="ECO:0000313" key="4">
    <source>
        <dbReference type="Proteomes" id="UP000234483"/>
    </source>
</evidence>
<evidence type="ECO:0000313" key="2">
    <source>
        <dbReference type="EMBL" id="AYV45388.1"/>
    </source>
</evidence>
<dbReference type="PROSITE" id="PS51273">
    <property type="entry name" value="GATASE_TYPE_1"/>
    <property type="match status" value="1"/>
</dbReference>